<feature type="compositionally biased region" description="Basic and acidic residues" evidence="1">
    <location>
        <begin position="61"/>
        <end position="87"/>
    </location>
</feature>
<reference evidence="2 3" key="1">
    <citation type="journal article" date="2022" name="Allergy">
        <title>Genome assembly and annotation of Periplaneta americana reveal a comprehensive cockroach allergen profile.</title>
        <authorList>
            <person name="Wang L."/>
            <person name="Xiong Q."/>
            <person name="Saelim N."/>
            <person name="Wang L."/>
            <person name="Nong W."/>
            <person name="Wan A.T."/>
            <person name="Shi M."/>
            <person name="Liu X."/>
            <person name="Cao Q."/>
            <person name="Hui J.H.L."/>
            <person name="Sookrung N."/>
            <person name="Leung T.F."/>
            <person name="Tungtrongchitr A."/>
            <person name="Tsui S.K.W."/>
        </authorList>
    </citation>
    <scope>NUCLEOTIDE SEQUENCE [LARGE SCALE GENOMIC DNA]</scope>
    <source>
        <strain evidence="2">PWHHKU_190912</strain>
    </source>
</reference>
<proteinExistence type="predicted"/>
<evidence type="ECO:0000256" key="1">
    <source>
        <dbReference type="SAM" id="MobiDB-lite"/>
    </source>
</evidence>
<name>A0ABQ8SEE6_PERAM</name>
<evidence type="ECO:0000313" key="3">
    <source>
        <dbReference type="Proteomes" id="UP001148838"/>
    </source>
</evidence>
<protein>
    <submittedName>
        <fullName evidence="2">Uncharacterized protein</fullName>
    </submittedName>
</protein>
<organism evidence="2 3">
    <name type="scientific">Periplaneta americana</name>
    <name type="common">American cockroach</name>
    <name type="synonym">Blatta americana</name>
    <dbReference type="NCBI Taxonomy" id="6978"/>
    <lineage>
        <taxon>Eukaryota</taxon>
        <taxon>Metazoa</taxon>
        <taxon>Ecdysozoa</taxon>
        <taxon>Arthropoda</taxon>
        <taxon>Hexapoda</taxon>
        <taxon>Insecta</taxon>
        <taxon>Pterygota</taxon>
        <taxon>Neoptera</taxon>
        <taxon>Polyneoptera</taxon>
        <taxon>Dictyoptera</taxon>
        <taxon>Blattodea</taxon>
        <taxon>Blattoidea</taxon>
        <taxon>Blattidae</taxon>
        <taxon>Blattinae</taxon>
        <taxon>Periplaneta</taxon>
    </lineage>
</organism>
<dbReference type="Proteomes" id="UP001148838">
    <property type="component" value="Unassembled WGS sequence"/>
</dbReference>
<evidence type="ECO:0000313" key="2">
    <source>
        <dbReference type="EMBL" id="KAJ4432474.1"/>
    </source>
</evidence>
<accession>A0ABQ8SEE6</accession>
<comment type="caution">
    <text evidence="2">The sequence shown here is derived from an EMBL/GenBank/DDBJ whole genome shotgun (WGS) entry which is preliminary data.</text>
</comment>
<sequence>MASLCEGGNEPPGSLKAKHQIVEAHHMATRDSNEVKKPHDNERGSINMMTRHGEGSNVELQSKKNESLLRKHKDEWHKEHGKRKEDE</sequence>
<feature type="compositionally biased region" description="Basic and acidic residues" evidence="1">
    <location>
        <begin position="27"/>
        <end position="43"/>
    </location>
</feature>
<gene>
    <name evidence="2" type="ORF">ANN_21093</name>
</gene>
<keyword evidence="3" id="KW-1185">Reference proteome</keyword>
<dbReference type="EMBL" id="JAJSOF020000029">
    <property type="protein sequence ID" value="KAJ4432474.1"/>
    <property type="molecule type" value="Genomic_DNA"/>
</dbReference>
<feature type="region of interest" description="Disordered" evidence="1">
    <location>
        <begin position="27"/>
        <end position="87"/>
    </location>
</feature>